<organism evidence="1 2">
    <name type="scientific">Smallanthus sonchifolius</name>
    <dbReference type="NCBI Taxonomy" id="185202"/>
    <lineage>
        <taxon>Eukaryota</taxon>
        <taxon>Viridiplantae</taxon>
        <taxon>Streptophyta</taxon>
        <taxon>Embryophyta</taxon>
        <taxon>Tracheophyta</taxon>
        <taxon>Spermatophyta</taxon>
        <taxon>Magnoliopsida</taxon>
        <taxon>eudicotyledons</taxon>
        <taxon>Gunneridae</taxon>
        <taxon>Pentapetalae</taxon>
        <taxon>asterids</taxon>
        <taxon>campanulids</taxon>
        <taxon>Asterales</taxon>
        <taxon>Asteraceae</taxon>
        <taxon>Asteroideae</taxon>
        <taxon>Heliantheae alliance</taxon>
        <taxon>Millerieae</taxon>
        <taxon>Smallanthus</taxon>
    </lineage>
</organism>
<protein>
    <submittedName>
        <fullName evidence="1">Uncharacterized protein</fullName>
    </submittedName>
</protein>
<name>A0ACB9JRD8_9ASTR</name>
<gene>
    <name evidence="1" type="ORF">L1987_10178</name>
</gene>
<proteinExistence type="predicted"/>
<dbReference type="Proteomes" id="UP001056120">
    <property type="component" value="Linkage Group LG03"/>
</dbReference>
<keyword evidence="2" id="KW-1185">Reference proteome</keyword>
<evidence type="ECO:0000313" key="2">
    <source>
        <dbReference type="Proteomes" id="UP001056120"/>
    </source>
</evidence>
<sequence>MMMMKLHLLLAILVFFNYKKWAIKKTYMRFFKRKMSTFALCILMRYQVGSMFPLLMNLWRPLSNSKNIFFILLHRGLEI</sequence>
<accession>A0ACB9JRD8</accession>
<evidence type="ECO:0000313" key="1">
    <source>
        <dbReference type="EMBL" id="KAI3822584.1"/>
    </source>
</evidence>
<dbReference type="EMBL" id="CM042020">
    <property type="protein sequence ID" value="KAI3822584.1"/>
    <property type="molecule type" value="Genomic_DNA"/>
</dbReference>
<reference evidence="2" key="1">
    <citation type="journal article" date="2022" name="Mol. Ecol. Resour.">
        <title>The genomes of chicory, endive, great burdock and yacon provide insights into Asteraceae palaeo-polyploidization history and plant inulin production.</title>
        <authorList>
            <person name="Fan W."/>
            <person name="Wang S."/>
            <person name="Wang H."/>
            <person name="Wang A."/>
            <person name="Jiang F."/>
            <person name="Liu H."/>
            <person name="Zhao H."/>
            <person name="Xu D."/>
            <person name="Zhang Y."/>
        </authorList>
    </citation>
    <scope>NUCLEOTIDE SEQUENCE [LARGE SCALE GENOMIC DNA]</scope>
    <source>
        <strain evidence="2">cv. Yunnan</strain>
    </source>
</reference>
<reference evidence="1 2" key="2">
    <citation type="journal article" date="2022" name="Mol. Ecol. Resour.">
        <title>The genomes of chicory, endive, great burdock and yacon provide insights into Asteraceae paleo-polyploidization history and plant inulin production.</title>
        <authorList>
            <person name="Fan W."/>
            <person name="Wang S."/>
            <person name="Wang H."/>
            <person name="Wang A."/>
            <person name="Jiang F."/>
            <person name="Liu H."/>
            <person name="Zhao H."/>
            <person name="Xu D."/>
            <person name="Zhang Y."/>
        </authorList>
    </citation>
    <scope>NUCLEOTIDE SEQUENCE [LARGE SCALE GENOMIC DNA]</scope>
    <source>
        <strain evidence="2">cv. Yunnan</strain>
        <tissue evidence="1">Leaves</tissue>
    </source>
</reference>
<comment type="caution">
    <text evidence="1">The sequence shown here is derived from an EMBL/GenBank/DDBJ whole genome shotgun (WGS) entry which is preliminary data.</text>
</comment>